<evidence type="ECO:0000313" key="13">
    <source>
        <dbReference type="Proteomes" id="UP000267268"/>
    </source>
</evidence>
<dbReference type="GO" id="GO:0043952">
    <property type="term" value="P:protein transport by the Sec complex"/>
    <property type="evidence" value="ECO:0007669"/>
    <property type="project" value="TreeGrafter"/>
</dbReference>
<accession>A0A3Q9FLF3</accession>
<dbReference type="PANTHER" id="PTHR34182:SF1">
    <property type="entry name" value="PROTEIN-EXPORT MEMBRANE PROTEIN SECG"/>
    <property type="match status" value="1"/>
</dbReference>
<feature type="region of interest" description="Disordered" evidence="11">
    <location>
        <begin position="81"/>
        <end position="116"/>
    </location>
</feature>
<evidence type="ECO:0000256" key="8">
    <source>
        <dbReference type="ARBA" id="ARBA00023010"/>
    </source>
</evidence>
<evidence type="ECO:0000256" key="1">
    <source>
        <dbReference type="ARBA" id="ARBA00004651"/>
    </source>
</evidence>
<evidence type="ECO:0000256" key="11">
    <source>
        <dbReference type="SAM" id="MobiDB-lite"/>
    </source>
</evidence>
<evidence type="ECO:0000256" key="10">
    <source>
        <dbReference type="RuleBase" id="RU365087"/>
    </source>
</evidence>
<evidence type="ECO:0000256" key="4">
    <source>
        <dbReference type="ARBA" id="ARBA00022475"/>
    </source>
</evidence>
<comment type="subcellular location">
    <subcellularLocation>
        <location evidence="1 10">Cell membrane</location>
        <topology evidence="1 10">Multi-pass membrane protein</topology>
    </subcellularLocation>
</comment>
<dbReference type="GO" id="GO:0009306">
    <property type="term" value="P:protein secretion"/>
    <property type="evidence" value="ECO:0007669"/>
    <property type="project" value="UniProtKB-UniRule"/>
</dbReference>
<keyword evidence="9 10" id="KW-0472">Membrane</keyword>
<dbReference type="NCBIfam" id="TIGR00810">
    <property type="entry name" value="secG"/>
    <property type="match status" value="1"/>
</dbReference>
<dbReference type="GO" id="GO:0005886">
    <property type="term" value="C:plasma membrane"/>
    <property type="evidence" value="ECO:0007669"/>
    <property type="project" value="UniProtKB-SubCell"/>
</dbReference>
<comment type="caution">
    <text evidence="10">Lacks conserved residue(s) required for the propagation of feature annotation.</text>
</comment>
<dbReference type="GO" id="GO:0015450">
    <property type="term" value="F:protein-transporting ATPase activity"/>
    <property type="evidence" value="ECO:0007669"/>
    <property type="project" value="UniProtKB-UniRule"/>
</dbReference>
<keyword evidence="7 10" id="KW-1133">Transmembrane helix</keyword>
<reference evidence="12 13" key="1">
    <citation type="submission" date="2018-12" db="EMBL/GenBank/DDBJ databases">
        <title>Flammeovirga pectinis sp. nov., isolated from the gut of the Korean scallop, Patinopecten yessoensis.</title>
        <authorList>
            <person name="Bae J.-W."/>
            <person name="Jeong Y.-S."/>
            <person name="Kang W."/>
        </authorList>
    </citation>
    <scope>NUCLEOTIDE SEQUENCE [LARGE SCALE GENOMIC DNA]</scope>
    <source>
        <strain evidence="12 13">L12M1</strain>
    </source>
</reference>
<dbReference type="InterPro" id="IPR004692">
    <property type="entry name" value="SecG"/>
</dbReference>
<keyword evidence="3 10" id="KW-0813">Transport</keyword>
<keyword evidence="6 10" id="KW-0653">Protein transport</keyword>
<dbReference type="AlphaFoldDB" id="A0A3Q9FLF3"/>
<dbReference type="Pfam" id="PF03840">
    <property type="entry name" value="SecG"/>
    <property type="match status" value="1"/>
</dbReference>
<evidence type="ECO:0000256" key="5">
    <source>
        <dbReference type="ARBA" id="ARBA00022692"/>
    </source>
</evidence>
<evidence type="ECO:0000256" key="2">
    <source>
        <dbReference type="ARBA" id="ARBA00008445"/>
    </source>
</evidence>
<evidence type="ECO:0000256" key="9">
    <source>
        <dbReference type="ARBA" id="ARBA00023136"/>
    </source>
</evidence>
<evidence type="ECO:0000256" key="3">
    <source>
        <dbReference type="ARBA" id="ARBA00022448"/>
    </source>
</evidence>
<feature type="transmembrane region" description="Helical" evidence="10">
    <location>
        <begin position="54"/>
        <end position="73"/>
    </location>
</feature>
<sequence>MMYFFIILIIIIAVLLILVVLAQDSKGGGLTGDMGAASSSMMGARRASSWIENATWILIISLAVLSIGVNVFIPNDKAANVQTSSSIESAQEMPAPTTLPAQETPAETAPAPADAE</sequence>
<comment type="function">
    <text evidence="10">Involved in protein export. Participates in an early event of protein translocation.</text>
</comment>
<dbReference type="Proteomes" id="UP000267268">
    <property type="component" value="Chromosome 1"/>
</dbReference>
<protein>
    <recommendedName>
        <fullName evidence="10">Protein-export membrane protein SecG</fullName>
    </recommendedName>
</protein>
<organism evidence="12 13">
    <name type="scientific">Flammeovirga pectinis</name>
    <dbReference type="NCBI Taxonomy" id="2494373"/>
    <lineage>
        <taxon>Bacteria</taxon>
        <taxon>Pseudomonadati</taxon>
        <taxon>Bacteroidota</taxon>
        <taxon>Cytophagia</taxon>
        <taxon>Cytophagales</taxon>
        <taxon>Flammeovirgaceae</taxon>
        <taxon>Flammeovirga</taxon>
    </lineage>
</organism>
<keyword evidence="8 10" id="KW-0811">Translocation</keyword>
<gene>
    <name evidence="12" type="primary">secG</name>
    <name evidence="12" type="ORF">EI427_09115</name>
</gene>
<dbReference type="KEGG" id="fll:EI427_09115"/>
<comment type="similarity">
    <text evidence="2 10">Belongs to the SecG family.</text>
</comment>
<keyword evidence="4 10" id="KW-1003">Cell membrane</keyword>
<proteinExistence type="inferred from homology"/>
<dbReference type="GO" id="GO:0065002">
    <property type="term" value="P:intracellular protein transmembrane transport"/>
    <property type="evidence" value="ECO:0007669"/>
    <property type="project" value="TreeGrafter"/>
</dbReference>
<evidence type="ECO:0000256" key="7">
    <source>
        <dbReference type="ARBA" id="ARBA00022989"/>
    </source>
</evidence>
<keyword evidence="5 10" id="KW-0812">Transmembrane</keyword>
<evidence type="ECO:0000313" key="12">
    <source>
        <dbReference type="EMBL" id="AZQ62389.1"/>
    </source>
</evidence>
<keyword evidence="13" id="KW-1185">Reference proteome</keyword>
<name>A0A3Q9FLF3_9BACT</name>
<dbReference type="OrthoDB" id="982771at2"/>
<dbReference type="PANTHER" id="PTHR34182">
    <property type="entry name" value="PROTEIN-EXPORT MEMBRANE PROTEIN SECG"/>
    <property type="match status" value="1"/>
</dbReference>
<dbReference type="EMBL" id="CP034562">
    <property type="protein sequence ID" value="AZQ62389.1"/>
    <property type="molecule type" value="Genomic_DNA"/>
</dbReference>
<evidence type="ECO:0000256" key="6">
    <source>
        <dbReference type="ARBA" id="ARBA00022927"/>
    </source>
</evidence>
<feature type="compositionally biased region" description="Low complexity" evidence="11">
    <location>
        <begin position="94"/>
        <end position="116"/>
    </location>
</feature>